<dbReference type="KEGG" id="kst:KSMBR1_3316"/>
<sequence>MTKKYMQYFLSEMQLKYTVLSLIKIDNLLKNNYRLERTKYDSTLCTVGNRQSTVGKLQIED</sequence>
<dbReference type="EMBL" id="CT573071">
    <property type="protein sequence ID" value="CAJ73079.1"/>
    <property type="molecule type" value="Genomic_DNA"/>
</dbReference>
<reference evidence="3" key="4">
    <citation type="submission" date="2017-10" db="EMBL/GenBank/DDBJ databases">
        <authorList>
            <person name="Banno H."/>
            <person name="Chua N.-H."/>
        </authorList>
    </citation>
    <scope>NUCLEOTIDE SEQUENCE [LARGE SCALE GENOMIC DNA]</scope>
    <source>
        <strain evidence="3">Kuenenia_mbr1_ru-nijmegen</strain>
    </source>
</reference>
<dbReference type="EMBL" id="LT934425">
    <property type="protein sequence ID" value="SOH05793.1"/>
    <property type="molecule type" value="Genomic_DNA"/>
</dbReference>
<organism evidence="1">
    <name type="scientific">Kuenenia stuttgartiensis</name>
    <dbReference type="NCBI Taxonomy" id="174633"/>
    <lineage>
        <taxon>Bacteria</taxon>
        <taxon>Pseudomonadati</taxon>
        <taxon>Planctomycetota</taxon>
        <taxon>Candidatus Brocadiia</taxon>
        <taxon>Candidatus Brocadiales</taxon>
        <taxon>Candidatus Brocadiaceae</taxon>
        <taxon>Candidatus Kuenenia</taxon>
    </lineage>
</organism>
<accession>Q1Q684</accession>
<evidence type="ECO:0000313" key="3">
    <source>
        <dbReference type="EMBL" id="SOH05793.1"/>
    </source>
</evidence>
<reference evidence="1" key="1">
    <citation type="journal article" date="2006" name="Nature">
        <title>Deciphering the evolution and metabolism of an anammox bacterium from a community genome.</title>
        <authorList>
            <person name="Strous M."/>
            <person name="Pelletier E."/>
            <person name="Mangenot S."/>
            <person name="Rattei T."/>
            <person name="Lehner A."/>
            <person name="Taylor M.W."/>
            <person name="Horn M."/>
            <person name="Daims H."/>
            <person name="Bartol-Mavel D."/>
            <person name="Wincker P."/>
            <person name="Barbe V."/>
            <person name="Fonknechten N."/>
            <person name="Vallenet D."/>
            <person name="Segurens B."/>
            <person name="Schenowitz-Truong C."/>
            <person name="Medigue C."/>
            <person name="Collingro A."/>
            <person name="Snel B."/>
            <person name="Dutilh B.E."/>
            <person name="OpDenCamp H.J.M."/>
            <person name="vanDerDrift C."/>
            <person name="Cirpus I."/>
            <person name="vanDePas-Schoonen K.T."/>
            <person name="Harhangi H.R."/>
            <person name="vanNiftrik L."/>
            <person name="Schmid M."/>
            <person name="Keltjens J."/>
            <person name="vanDeVossenberg J."/>
            <person name="Kartal B."/>
            <person name="Meier H."/>
            <person name="Frishman D."/>
            <person name="Huynen M.A."/>
            <person name="Mewes H."/>
            <person name="Weissenbach J."/>
            <person name="Jetten M.S.M."/>
            <person name="Wagner M."/>
            <person name="LePaslier D."/>
        </authorList>
    </citation>
    <scope>NUCLEOTIDE SEQUENCE</scope>
</reference>
<reference evidence="1" key="2">
    <citation type="submission" date="2006-01" db="EMBL/GenBank/DDBJ databases">
        <authorList>
            <person name="Genoscope"/>
        </authorList>
    </citation>
    <scope>NUCLEOTIDE SEQUENCE</scope>
</reference>
<evidence type="ECO:0000313" key="1">
    <source>
        <dbReference type="EMBL" id="CAJ73079.1"/>
    </source>
</evidence>
<dbReference type="Proteomes" id="UP000501926">
    <property type="component" value="Chromosome"/>
</dbReference>
<evidence type="ECO:0000313" key="4">
    <source>
        <dbReference type="Proteomes" id="UP000221734"/>
    </source>
</evidence>
<dbReference type="EMBL" id="CP049055">
    <property type="protein sequence ID" value="QII13121.1"/>
    <property type="molecule type" value="Genomic_DNA"/>
</dbReference>
<name>Q1Q684_KUEST</name>
<evidence type="ECO:0000313" key="2">
    <source>
        <dbReference type="EMBL" id="QII13121.1"/>
    </source>
</evidence>
<reference evidence="2 5" key="5">
    <citation type="submission" date="2020-02" db="EMBL/GenBank/DDBJ databases">
        <title>Newly sequenced genome of strain CSTR1 showed variability in Candidatus Kuenenia stuttgartiensis genomes.</title>
        <authorList>
            <person name="Ding C."/>
            <person name="Adrian L."/>
        </authorList>
    </citation>
    <scope>NUCLEOTIDE SEQUENCE [LARGE SCALE GENOMIC DNA]</scope>
    <source>
        <strain evidence="2 5">CSTR1</strain>
    </source>
</reference>
<proteinExistence type="predicted"/>
<keyword evidence="4" id="KW-1185">Reference proteome</keyword>
<gene>
    <name evidence="2" type="ORF">KsCSTR_37420</name>
    <name evidence="3" type="ORF">KSMBR1_3316</name>
    <name evidence="1" type="ORF">kuste2334</name>
</gene>
<evidence type="ECO:0000313" key="5">
    <source>
        <dbReference type="Proteomes" id="UP000501926"/>
    </source>
</evidence>
<protein>
    <submittedName>
        <fullName evidence="1">Uncharacterized protein</fullName>
    </submittedName>
</protein>
<dbReference type="AlphaFoldDB" id="Q1Q684"/>
<reference evidence="4" key="3">
    <citation type="submission" date="2017-10" db="EMBL/GenBank/DDBJ databases">
        <authorList>
            <person name="Frank J."/>
        </authorList>
    </citation>
    <scope>NUCLEOTIDE SEQUENCE [LARGE SCALE GENOMIC DNA]</scope>
</reference>
<dbReference type="Proteomes" id="UP000221734">
    <property type="component" value="Chromosome Kuenenia_stuttgartiensis_MBR1"/>
</dbReference>